<reference evidence="2" key="2">
    <citation type="submission" date="2020-09" db="EMBL/GenBank/DDBJ databases">
        <authorList>
            <person name="Sun Q."/>
            <person name="Ohkuma M."/>
        </authorList>
    </citation>
    <scope>NUCLEOTIDE SEQUENCE</scope>
    <source>
        <strain evidence="2">JCM 4784</strain>
    </source>
</reference>
<dbReference type="AlphaFoldDB" id="A0A919DTQ6"/>
<evidence type="ECO:0000313" key="2">
    <source>
        <dbReference type="EMBL" id="GHE77334.1"/>
    </source>
</evidence>
<accession>A0A919DTQ6</accession>
<organism evidence="2 3">
    <name type="scientific">Streptomyces longispororuber</name>
    <dbReference type="NCBI Taxonomy" id="68230"/>
    <lineage>
        <taxon>Bacteria</taxon>
        <taxon>Bacillati</taxon>
        <taxon>Actinomycetota</taxon>
        <taxon>Actinomycetes</taxon>
        <taxon>Kitasatosporales</taxon>
        <taxon>Streptomycetaceae</taxon>
        <taxon>Streptomyces</taxon>
    </lineage>
</organism>
<dbReference type="RefSeq" id="WP_268257343.1">
    <property type="nucleotide sequence ID" value="NZ_BNBT01000097.1"/>
</dbReference>
<keyword evidence="1" id="KW-0472">Membrane</keyword>
<sequence>MAVVEYTPKRRMWVREVLVGITAGFGSNLVWALVQAVVHRLG</sequence>
<feature type="transmembrane region" description="Helical" evidence="1">
    <location>
        <begin position="12"/>
        <end position="34"/>
    </location>
</feature>
<dbReference type="Pfam" id="PF19946">
    <property type="entry name" value="DUF6408"/>
    <property type="match status" value="1"/>
</dbReference>
<dbReference type="Proteomes" id="UP000608024">
    <property type="component" value="Unassembled WGS sequence"/>
</dbReference>
<comment type="caution">
    <text evidence="2">The sequence shown here is derived from an EMBL/GenBank/DDBJ whole genome shotgun (WGS) entry which is preliminary data.</text>
</comment>
<keyword evidence="1" id="KW-0812">Transmembrane</keyword>
<reference evidence="2" key="1">
    <citation type="journal article" date="2014" name="Int. J. Syst. Evol. Microbiol.">
        <title>Complete genome sequence of Corynebacterium casei LMG S-19264T (=DSM 44701T), isolated from a smear-ripened cheese.</title>
        <authorList>
            <consortium name="US DOE Joint Genome Institute (JGI-PGF)"/>
            <person name="Walter F."/>
            <person name="Albersmeier A."/>
            <person name="Kalinowski J."/>
            <person name="Ruckert C."/>
        </authorList>
    </citation>
    <scope>NUCLEOTIDE SEQUENCE</scope>
    <source>
        <strain evidence="2">JCM 4784</strain>
    </source>
</reference>
<keyword evidence="3" id="KW-1185">Reference proteome</keyword>
<keyword evidence="1" id="KW-1133">Transmembrane helix</keyword>
<evidence type="ECO:0000256" key="1">
    <source>
        <dbReference type="SAM" id="Phobius"/>
    </source>
</evidence>
<name>A0A919DTQ6_9ACTN</name>
<dbReference type="InterPro" id="IPR045639">
    <property type="entry name" value="DUF6408"/>
</dbReference>
<gene>
    <name evidence="2" type="ORF">GCM10018785_51990</name>
</gene>
<proteinExistence type="predicted"/>
<evidence type="ECO:0000313" key="3">
    <source>
        <dbReference type="Proteomes" id="UP000608024"/>
    </source>
</evidence>
<dbReference type="EMBL" id="BNBT01000097">
    <property type="protein sequence ID" value="GHE77334.1"/>
    <property type="molecule type" value="Genomic_DNA"/>
</dbReference>
<protein>
    <submittedName>
        <fullName evidence="2">Uncharacterized protein</fullName>
    </submittedName>
</protein>